<name>A0AAD5QT33_PARTN</name>
<dbReference type="GO" id="GO:0016020">
    <property type="term" value="C:membrane"/>
    <property type="evidence" value="ECO:0007669"/>
    <property type="project" value="UniProtKB-SubCell"/>
</dbReference>
<sequence length="98" mass="11406">DTVHCRYLDYQRKELVPASKTVVFPEFTSMCPPVKEQRIFLSQKNTTTRTILPCRSLIVQTKDILVPTHYFAACLAPLYGVETKWLLLAEFIEHHKLQ</sequence>
<comment type="similarity">
    <text evidence="2 6">Belongs to the glycosyltransferase 92 family.</text>
</comment>
<evidence type="ECO:0000256" key="1">
    <source>
        <dbReference type="ARBA" id="ARBA00004167"/>
    </source>
</evidence>
<evidence type="ECO:0000313" key="8">
    <source>
        <dbReference type="Proteomes" id="UP001196413"/>
    </source>
</evidence>
<evidence type="ECO:0000256" key="5">
    <source>
        <dbReference type="ARBA" id="ARBA00023136"/>
    </source>
</evidence>
<dbReference type="AlphaFoldDB" id="A0AAD5QT33"/>
<protein>
    <recommendedName>
        <fullName evidence="6">Glycosyltransferase family 92 protein</fullName>
        <ecNumber evidence="6">2.4.1.-</ecNumber>
    </recommendedName>
</protein>
<reference evidence="7" key="1">
    <citation type="submission" date="2021-06" db="EMBL/GenBank/DDBJ databases">
        <title>Parelaphostrongylus tenuis whole genome reference sequence.</title>
        <authorList>
            <person name="Garwood T.J."/>
            <person name="Larsen P.A."/>
            <person name="Fountain-Jones N.M."/>
            <person name="Garbe J.R."/>
            <person name="Macchietto M.G."/>
            <person name="Kania S.A."/>
            <person name="Gerhold R.W."/>
            <person name="Richards J.E."/>
            <person name="Wolf T.M."/>
        </authorList>
    </citation>
    <scope>NUCLEOTIDE SEQUENCE</scope>
    <source>
        <strain evidence="7">MNPRO001-30</strain>
        <tissue evidence="7">Meninges</tissue>
    </source>
</reference>
<keyword evidence="3 6" id="KW-0328">Glycosyltransferase</keyword>
<evidence type="ECO:0000256" key="6">
    <source>
        <dbReference type="RuleBase" id="RU366017"/>
    </source>
</evidence>
<proteinExistence type="inferred from homology"/>
<gene>
    <name evidence="7" type="ORF">KIN20_020233</name>
</gene>
<dbReference type="EC" id="2.4.1.-" evidence="6"/>
<dbReference type="EMBL" id="JAHQIW010004104">
    <property type="protein sequence ID" value="KAJ1361062.1"/>
    <property type="molecule type" value="Genomic_DNA"/>
</dbReference>
<organism evidence="7 8">
    <name type="scientific">Parelaphostrongylus tenuis</name>
    <name type="common">Meningeal worm</name>
    <dbReference type="NCBI Taxonomy" id="148309"/>
    <lineage>
        <taxon>Eukaryota</taxon>
        <taxon>Metazoa</taxon>
        <taxon>Ecdysozoa</taxon>
        <taxon>Nematoda</taxon>
        <taxon>Chromadorea</taxon>
        <taxon>Rhabditida</taxon>
        <taxon>Rhabditina</taxon>
        <taxon>Rhabditomorpha</taxon>
        <taxon>Strongyloidea</taxon>
        <taxon>Metastrongylidae</taxon>
        <taxon>Parelaphostrongylus</taxon>
    </lineage>
</organism>
<feature type="non-terminal residue" evidence="7">
    <location>
        <position position="1"/>
    </location>
</feature>
<evidence type="ECO:0000256" key="4">
    <source>
        <dbReference type="ARBA" id="ARBA00022679"/>
    </source>
</evidence>
<comment type="subcellular location">
    <subcellularLocation>
        <location evidence="1">Membrane</location>
        <topology evidence="1">Single-pass membrane protein</topology>
    </subcellularLocation>
</comment>
<dbReference type="InterPro" id="IPR008166">
    <property type="entry name" value="Glyco_transf_92"/>
</dbReference>
<accession>A0AAD5QT33</accession>
<feature type="non-terminal residue" evidence="7">
    <location>
        <position position="98"/>
    </location>
</feature>
<evidence type="ECO:0000256" key="3">
    <source>
        <dbReference type="ARBA" id="ARBA00022676"/>
    </source>
</evidence>
<evidence type="ECO:0000256" key="2">
    <source>
        <dbReference type="ARBA" id="ARBA00007647"/>
    </source>
</evidence>
<dbReference type="Pfam" id="PF01697">
    <property type="entry name" value="Glyco_transf_92"/>
    <property type="match status" value="1"/>
</dbReference>
<dbReference type="GO" id="GO:0016757">
    <property type="term" value="F:glycosyltransferase activity"/>
    <property type="evidence" value="ECO:0007669"/>
    <property type="project" value="UniProtKB-UniRule"/>
</dbReference>
<keyword evidence="5" id="KW-0472">Membrane</keyword>
<comment type="caution">
    <text evidence="7">The sequence shown here is derived from an EMBL/GenBank/DDBJ whole genome shotgun (WGS) entry which is preliminary data.</text>
</comment>
<keyword evidence="4 6" id="KW-0808">Transferase</keyword>
<keyword evidence="8" id="KW-1185">Reference proteome</keyword>
<evidence type="ECO:0000313" key="7">
    <source>
        <dbReference type="EMBL" id="KAJ1361062.1"/>
    </source>
</evidence>
<dbReference type="Proteomes" id="UP001196413">
    <property type="component" value="Unassembled WGS sequence"/>
</dbReference>